<evidence type="ECO:0000256" key="9">
    <source>
        <dbReference type="ARBA" id="ARBA00047931"/>
    </source>
</evidence>
<keyword evidence="8 12" id="KW-0198">Cysteine biosynthesis</keyword>
<dbReference type="EMBL" id="JAAGRQ010000004">
    <property type="protein sequence ID" value="NDY55389.1"/>
    <property type="molecule type" value="Genomic_DNA"/>
</dbReference>
<accession>A0A7K3NJJ4</accession>
<keyword evidence="7 10" id="KW-0663">Pyridoxal phosphate</keyword>
<dbReference type="Gene3D" id="3.40.50.1100">
    <property type="match status" value="2"/>
</dbReference>
<dbReference type="NCBIfam" id="TIGR01139">
    <property type="entry name" value="cysK"/>
    <property type="match status" value="1"/>
</dbReference>
<evidence type="ECO:0000256" key="11">
    <source>
        <dbReference type="PIRSR" id="PIRSR605856-51"/>
    </source>
</evidence>
<dbReference type="GO" id="GO:0005737">
    <property type="term" value="C:cytoplasm"/>
    <property type="evidence" value="ECO:0007669"/>
    <property type="project" value="UniProtKB-ARBA"/>
</dbReference>
<evidence type="ECO:0000256" key="6">
    <source>
        <dbReference type="ARBA" id="ARBA00022679"/>
    </source>
</evidence>
<evidence type="ECO:0000256" key="7">
    <source>
        <dbReference type="ARBA" id="ARBA00022898"/>
    </source>
</evidence>
<evidence type="ECO:0000256" key="12">
    <source>
        <dbReference type="RuleBase" id="RU003985"/>
    </source>
</evidence>
<dbReference type="CDD" id="cd01561">
    <property type="entry name" value="CBS_like"/>
    <property type="match status" value="1"/>
</dbReference>
<feature type="domain" description="Tryptophan synthase beta chain-like PALP" evidence="13">
    <location>
        <begin position="10"/>
        <end position="294"/>
    </location>
</feature>
<keyword evidence="15" id="KW-1185">Reference proteome</keyword>
<dbReference type="EC" id="2.5.1.47" evidence="4 12"/>
<dbReference type="GO" id="GO:0004124">
    <property type="term" value="F:cysteine synthase activity"/>
    <property type="evidence" value="ECO:0007669"/>
    <property type="project" value="UniProtKB-UniRule"/>
</dbReference>
<feature type="binding site" evidence="10">
    <location>
        <position position="74"/>
    </location>
    <ligand>
        <name>pyridoxal 5'-phosphate</name>
        <dbReference type="ChEBI" id="CHEBI:597326"/>
    </ligand>
</feature>
<evidence type="ECO:0000256" key="3">
    <source>
        <dbReference type="ARBA" id="ARBA00007103"/>
    </source>
</evidence>
<feature type="modified residue" description="N6-(pyridoxal phosphate)lysine" evidence="11">
    <location>
        <position position="44"/>
    </location>
</feature>
<comment type="catalytic activity">
    <reaction evidence="9 12">
        <text>O-acetyl-L-serine + hydrogen sulfide = L-cysteine + acetate</text>
        <dbReference type="Rhea" id="RHEA:14829"/>
        <dbReference type="ChEBI" id="CHEBI:29919"/>
        <dbReference type="ChEBI" id="CHEBI:30089"/>
        <dbReference type="ChEBI" id="CHEBI:35235"/>
        <dbReference type="ChEBI" id="CHEBI:58340"/>
        <dbReference type="EC" id="2.5.1.47"/>
    </reaction>
</comment>
<comment type="similarity">
    <text evidence="3 12">Belongs to the cysteine synthase/cystathionine beta-synthase family.</text>
</comment>
<protein>
    <recommendedName>
        <fullName evidence="4 12">Cysteine synthase</fullName>
        <ecNumber evidence="4 12">2.5.1.47</ecNumber>
    </recommendedName>
</protein>
<dbReference type="AlphaFoldDB" id="A0A7K3NJJ4"/>
<evidence type="ECO:0000256" key="10">
    <source>
        <dbReference type="PIRSR" id="PIRSR605856-50"/>
    </source>
</evidence>
<evidence type="ECO:0000313" key="15">
    <source>
        <dbReference type="Proteomes" id="UP000469724"/>
    </source>
</evidence>
<dbReference type="InterPro" id="IPR036052">
    <property type="entry name" value="TrpB-like_PALP_sf"/>
</dbReference>
<dbReference type="SUPFAM" id="SSF53686">
    <property type="entry name" value="Tryptophan synthase beta subunit-like PLP-dependent enzymes"/>
    <property type="match status" value="1"/>
</dbReference>
<dbReference type="InterPro" id="IPR005856">
    <property type="entry name" value="Cys_synth"/>
</dbReference>
<dbReference type="UniPathway" id="UPA00136">
    <property type="reaction ID" value="UER00200"/>
</dbReference>
<dbReference type="InterPro" id="IPR050214">
    <property type="entry name" value="Cys_Synth/Cystath_Beta-Synth"/>
</dbReference>
<dbReference type="Proteomes" id="UP000469724">
    <property type="component" value="Unassembled WGS sequence"/>
</dbReference>
<evidence type="ECO:0000259" key="13">
    <source>
        <dbReference type="Pfam" id="PF00291"/>
    </source>
</evidence>
<feature type="binding site" evidence="10">
    <location>
        <position position="266"/>
    </location>
    <ligand>
        <name>pyridoxal 5'-phosphate</name>
        <dbReference type="ChEBI" id="CHEBI:597326"/>
    </ligand>
</feature>
<dbReference type="PROSITE" id="PS00901">
    <property type="entry name" value="CYS_SYNTHASE"/>
    <property type="match status" value="1"/>
</dbReference>
<dbReference type="NCBIfam" id="TIGR01136">
    <property type="entry name" value="cysKM"/>
    <property type="match status" value="1"/>
</dbReference>
<keyword evidence="5 12" id="KW-0028">Amino-acid biosynthesis</keyword>
<comment type="caution">
    <text evidence="14">The sequence shown here is derived from an EMBL/GenBank/DDBJ whole genome shotgun (WGS) entry which is preliminary data.</text>
</comment>
<evidence type="ECO:0000313" key="14">
    <source>
        <dbReference type="EMBL" id="NDY55389.1"/>
    </source>
</evidence>
<keyword evidence="6 12" id="KW-0808">Transferase</keyword>
<evidence type="ECO:0000256" key="2">
    <source>
        <dbReference type="ARBA" id="ARBA00004962"/>
    </source>
</evidence>
<dbReference type="InterPro" id="IPR005859">
    <property type="entry name" value="CysK"/>
</dbReference>
<dbReference type="FunFam" id="3.40.50.1100:FF:000067">
    <property type="entry name" value="Cysteine synthase"/>
    <property type="match status" value="1"/>
</dbReference>
<dbReference type="RefSeq" id="WP_163300445.1">
    <property type="nucleotide sequence ID" value="NZ_JAAGRQ010000004.1"/>
</dbReference>
<reference evidence="14 15" key="1">
    <citation type="submission" date="2020-02" db="EMBL/GenBank/DDBJ databases">
        <title>Comparative genomics of sulfur disproportionating microorganisms.</title>
        <authorList>
            <person name="Ward L.M."/>
            <person name="Bertran E."/>
            <person name="Johnston D.T."/>
        </authorList>
    </citation>
    <scope>NUCLEOTIDE SEQUENCE [LARGE SCALE GENOMIC DNA]</scope>
    <source>
        <strain evidence="14 15">DSM 3696</strain>
    </source>
</reference>
<organism evidence="14 15">
    <name type="scientific">Desulfolutivibrio sulfodismutans</name>
    <dbReference type="NCBI Taxonomy" id="63561"/>
    <lineage>
        <taxon>Bacteria</taxon>
        <taxon>Pseudomonadati</taxon>
        <taxon>Thermodesulfobacteriota</taxon>
        <taxon>Desulfovibrionia</taxon>
        <taxon>Desulfovibrionales</taxon>
        <taxon>Desulfovibrionaceae</taxon>
        <taxon>Desulfolutivibrio</taxon>
    </lineage>
</organism>
<comment type="pathway">
    <text evidence="2">Amino-acid biosynthesis; L-cysteine biosynthesis; L-cysteine from L-serine: step 2/2.</text>
</comment>
<dbReference type="Pfam" id="PF00291">
    <property type="entry name" value="PALP"/>
    <property type="match status" value="1"/>
</dbReference>
<dbReference type="GO" id="GO:0006535">
    <property type="term" value="P:cysteine biosynthetic process from serine"/>
    <property type="evidence" value="ECO:0007669"/>
    <property type="project" value="UniProtKB-UniRule"/>
</dbReference>
<dbReference type="PANTHER" id="PTHR10314">
    <property type="entry name" value="CYSTATHIONINE BETA-SYNTHASE"/>
    <property type="match status" value="1"/>
</dbReference>
<evidence type="ECO:0000256" key="5">
    <source>
        <dbReference type="ARBA" id="ARBA00022605"/>
    </source>
</evidence>
<feature type="binding site" evidence="10">
    <location>
        <begin position="178"/>
        <end position="182"/>
    </location>
    <ligand>
        <name>pyridoxal 5'-phosphate</name>
        <dbReference type="ChEBI" id="CHEBI:597326"/>
    </ligand>
</feature>
<evidence type="ECO:0000256" key="1">
    <source>
        <dbReference type="ARBA" id="ARBA00001933"/>
    </source>
</evidence>
<evidence type="ECO:0000256" key="4">
    <source>
        <dbReference type="ARBA" id="ARBA00012681"/>
    </source>
</evidence>
<proteinExistence type="inferred from homology"/>
<dbReference type="InterPro" id="IPR001216">
    <property type="entry name" value="P-phosphate_BS"/>
</dbReference>
<name>A0A7K3NJJ4_9BACT</name>
<sequence>MHIHDDMLSLIGATPLVRLNRLARGLPATVAAKIESRSPGGSVKDRIALNMIETALRDGRIGPDTLIVEPTSGNTGIGLALVCAVKGLRLVLTMPESMSLERRMLLSAYGAKVVLTPAALGMRGAIDKANELAAASPGAFVPGQFDNPANPEAHALTTAEELWADTDGKIDVFVAGVGTGGTVTGVARALRAKKPGIRVVAVEPAASPVLSGGCPGPHAIQGIGAGFVPGNFRRDLVDAVVTVENEDAMAMARALVRDEGILCGISSGANAHAALAEARRPENAGKLVVFVVCDTGERYLSTALFRGED</sequence>
<evidence type="ECO:0000256" key="8">
    <source>
        <dbReference type="ARBA" id="ARBA00023192"/>
    </source>
</evidence>
<dbReference type="InterPro" id="IPR001926">
    <property type="entry name" value="TrpB-like_PALP"/>
</dbReference>
<gene>
    <name evidence="14" type="primary">cysK</name>
    <name evidence="14" type="ORF">G3N56_01350</name>
</gene>
<comment type="cofactor">
    <cofactor evidence="1 10 12">
        <name>pyridoxal 5'-phosphate</name>
        <dbReference type="ChEBI" id="CHEBI:597326"/>
    </cofactor>
</comment>